<accession>A0A9D2WRC5</accession>
<evidence type="ECO:0000313" key="6">
    <source>
        <dbReference type="Proteomes" id="UP000798488"/>
    </source>
</evidence>
<evidence type="ECO:0000259" key="3">
    <source>
        <dbReference type="Pfam" id="PF04492"/>
    </source>
</evidence>
<comment type="caution">
    <text evidence="5">The sequence shown here is derived from an EMBL/GenBank/DDBJ whole genome shotgun (WGS) entry which is preliminary data.</text>
</comment>
<name>A0A9D2WRC5_9FIRM</name>
<organism evidence="5 6">
    <name type="scientific">Sporotomaculum syntrophicum</name>
    <dbReference type="NCBI Taxonomy" id="182264"/>
    <lineage>
        <taxon>Bacteria</taxon>
        <taxon>Bacillati</taxon>
        <taxon>Bacillota</taxon>
        <taxon>Clostridia</taxon>
        <taxon>Eubacteriales</taxon>
        <taxon>Desulfallaceae</taxon>
        <taxon>Sporotomaculum</taxon>
    </lineage>
</organism>
<feature type="domain" description="DnaB/C C-terminal" evidence="4">
    <location>
        <begin position="218"/>
        <end position="286"/>
    </location>
</feature>
<keyword evidence="6" id="KW-1185">Reference proteome</keyword>
<dbReference type="SUPFAM" id="SSF158499">
    <property type="entry name" value="DnaD domain-like"/>
    <property type="match status" value="1"/>
</dbReference>
<dbReference type="InterPro" id="IPR036388">
    <property type="entry name" value="WH-like_DNA-bd_sf"/>
</dbReference>
<evidence type="ECO:0000313" key="5">
    <source>
        <dbReference type="EMBL" id="KAF1086160.1"/>
    </source>
</evidence>
<dbReference type="InterPro" id="IPR006343">
    <property type="entry name" value="DnaB/C_C"/>
</dbReference>
<dbReference type="Pfam" id="PF04492">
    <property type="entry name" value="Phage_rep_O"/>
    <property type="match status" value="1"/>
</dbReference>
<proteinExistence type="inferred from homology"/>
<dbReference type="Proteomes" id="UP000798488">
    <property type="component" value="Unassembled WGS sequence"/>
</dbReference>
<dbReference type="NCBIfam" id="TIGR01446">
    <property type="entry name" value="DnaD_dom"/>
    <property type="match status" value="1"/>
</dbReference>
<dbReference type="PANTHER" id="PTHR37293">
    <property type="entry name" value="PHAGE REPLICATION PROTEIN-RELATED"/>
    <property type="match status" value="1"/>
</dbReference>
<sequence length="341" mass="38555">MSKALHSDIPPKIDMDDGYFPLARTAILTLSKTRLSGSQRSIIDVIFTQTYGYYCDTSPHEQRAKKRHTRAQISHEYFMTATWMGKQEVSRAINSLIKWRIIGREKNTSPYTYWFNVQVDDWAPDCWRVSRIANNKQNSEQSAAVPRTVSSLQDSEQLASQLTKSSQDSEPGIRRTANCSQVSALGPQGVSGILNKYINKINKNNDDDNNSGSQLAALFENELGRPLSGYEIDQLEQWSKKTTYDLLVEALKKAIQHDKFSFAYIQGILKNWHKDNVLTLADVQRHDVEFKKKGGVIRGPTGTTAKPGNAGGYPARDKNAGFRRPPNKYDSIDFSKFYFQG</sequence>
<dbReference type="GO" id="GO:0006260">
    <property type="term" value="P:DNA replication"/>
    <property type="evidence" value="ECO:0007669"/>
    <property type="project" value="InterPro"/>
</dbReference>
<dbReference type="Gene3D" id="1.10.10.10">
    <property type="entry name" value="Winged helix-like DNA-binding domain superfamily/Winged helix DNA-binding domain"/>
    <property type="match status" value="1"/>
</dbReference>
<dbReference type="InterPro" id="IPR034829">
    <property type="entry name" value="DnaD-like_sf"/>
</dbReference>
<dbReference type="Pfam" id="PF07261">
    <property type="entry name" value="DnaB_2"/>
    <property type="match status" value="1"/>
</dbReference>
<evidence type="ECO:0000259" key="4">
    <source>
        <dbReference type="Pfam" id="PF07261"/>
    </source>
</evidence>
<feature type="domain" description="Bacteriophage lambda Replication protein O N-terminal" evidence="3">
    <location>
        <begin position="12"/>
        <end position="122"/>
    </location>
</feature>
<dbReference type="EMBL" id="LSRS01000002">
    <property type="protein sequence ID" value="KAF1086160.1"/>
    <property type="molecule type" value="Genomic_DNA"/>
</dbReference>
<dbReference type="OrthoDB" id="3199595at2"/>
<dbReference type="Gene3D" id="1.10.10.630">
    <property type="entry name" value="DnaD domain-like"/>
    <property type="match status" value="1"/>
</dbReference>
<dbReference type="RefSeq" id="WP_161821288.1">
    <property type="nucleotide sequence ID" value="NZ_LSRS01000002.1"/>
</dbReference>
<dbReference type="AlphaFoldDB" id="A0A9D2WRC5"/>
<dbReference type="PANTHER" id="PTHR37293:SF6">
    <property type="entry name" value="DNA REPLICATION PROTEIN DNAD"/>
    <property type="match status" value="1"/>
</dbReference>
<evidence type="ECO:0000256" key="1">
    <source>
        <dbReference type="ARBA" id="ARBA00093462"/>
    </source>
</evidence>
<evidence type="ECO:0000256" key="2">
    <source>
        <dbReference type="SAM" id="MobiDB-lite"/>
    </source>
</evidence>
<reference evidence="5" key="1">
    <citation type="submission" date="2016-02" db="EMBL/GenBank/DDBJ databases">
        <title>Draft Genome Sequence of Sporotomaculum syntrophicum Strain FB, a Syntrophic Benzoate Degrader.</title>
        <authorList>
            <person name="Nobu M.K."/>
            <person name="Narihiro T."/>
            <person name="Qiu Y.-L."/>
            <person name="Ohashi A."/>
            <person name="Liu W.-T."/>
            <person name="Yuji S."/>
        </authorList>
    </citation>
    <scope>NUCLEOTIDE SEQUENCE</scope>
    <source>
        <strain evidence="5">FB</strain>
    </source>
</reference>
<dbReference type="InterPro" id="IPR006497">
    <property type="entry name" value="Phage_lambda_VrpO_N"/>
</dbReference>
<feature type="region of interest" description="Disordered" evidence="2">
    <location>
        <begin position="294"/>
        <end position="325"/>
    </location>
</feature>
<gene>
    <name evidence="5" type="primary">dnaD_1</name>
    <name evidence="5" type="ORF">SPSYN_00901</name>
</gene>
<comment type="similarity">
    <text evidence="1">Belongs to the DnaB/DnaD family.</text>
</comment>
<protein>
    <submittedName>
        <fullName evidence="5">DNA replication protein DnaD</fullName>
    </submittedName>
</protein>
<dbReference type="InterPro" id="IPR053162">
    <property type="entry name" value="DnaD"/>
</dbReference>